<keyword evidence="7 13" id="KW-0274">FAD</keyword>
<evidence type="ECO:0000256" key="4">
    <source>
        <dbReference type="ARBA" id="ARBA00022525"/>
    </source>
</evidence>
<dbReference type="OMA" id="YGELWNE"/>
<dbReference type="Gene3D" id="1.20.120.310">
    <property type="entry name" value="ERV/ALR sulfhydryl oxidase domain"/>
    <property type="match status" value="1"/>
</dbReference>
<dbReference type="Pfam" id="PF00085">
    <property type="entry name" value="Thioredoxin"/>
    <property type="match status" value="1"/>
</dbReference>
<keyword evidence="5 13" id="KW-0285">Flavoprotein</keyword>
<comment type="subcellular location">
    <subcellularLocation>
        <location evidence="2">Secreted</location>
    </subcellularLocation>
</comment>
<comment type="catalytic activity">
    <reaction evidence="12 13">
        <text>2 R'C(R)SH + O2 = R'C(R)S-S(R)CR' + H2O2</text>
        <dbReference type="Rhea" id="RHEA:17357"/>
        <dbReference type="ChEBI" id="CHEBI:15379"/>
        <dbReference type="ChEBI" id="CHEBI:16240"/>
        <dbReference type="ChEBI" id="CHEBI:16520"/>
        <dbReference type="ChEBI" id="CHEBI:17412"/>
        <dbReference type="EC" id="1.8.3.2"/>
    </reaction>
</comment>
<comment type="cofactor">
    <cofactor evidence="1 13">
        <name>FAD</name>
        <dbReference type="ChEBI" id="CHEBI:57692"/>
    </cofactor>
</comment>
<dbReference type="GO" id="GO:0016971">
    <property type="term" value="F:flavin-dependent sulfhydryl oxidase activity"/>
    <property type="evidence" value="ECO:0007669"/>
    <property type="project" value="Ensembl"/>
</dbReference>
<dbReference type="InterPro" id="IPR039798">
    <property type="entry name" value="Sulfhydryl_oxidase"/>
</dbReference>
<dbReference type="EC" id="1.8.3.2" evidence="13"/>
<dbReference type="GO" id="GO:0070062">
    <property type="term" value="C:extracellular exosome"/>
    <property type="evidence" value="ECO:0007669"/>
    <property type="project" value="Ensembl"/>
</dbReference>
<name>A0A8D0HF61_SPHPU</name>
<keyword evidence="8 13" id="KW-0560">Oxidoreductase</keyword>
<dbReference type="InterPro" id="IPR017905">
    <property type="entry name" value="ERV/ALR_sulphydryl_oxidase"/>
</dbReference>
<evidence type="ECO:0000256" key="11">
    <source>
        <dbReference type="ARBA" id="ARBA00045804"/>
    </source>
</evidence>
<accession>A0A8D0HF61</accession>
<keyword evidence="13" id="KW-1133">Transmembrane helix</keyword>
<feature type="region of interest" description="Disordered" evidence="14">
    <location>
        <begin position="547"/>
        <end position="614"/>
    </location>
</feature>
<evidence type="ECO:0000256" key="9">
    <source>
        <dbReference type="ARBA" id="ARBA00023157"/>
    </source>
</evidence>
<dbReference type="GO" id="GO:0016242">
    <property type="term" value="P:negative regulation of macroautophagy"/>
    <property type="evidence" value="ECO:0007669"/>
    <property type="project" value="Ensembl"/>
</dbReference>
<comment type="similarity">
    <text evidence="3 13">Belongs to the quiescin-sulfhydryl oxidase (QSOX) family.</text>
</comment>
<reference evidence="18" key="1">
    <citation type="submission" date="2025-08" db="UniProtKB">
        <authorList>
            <consortium name="Ensembl"/>
        </authorList>
    </citation>
    <scope>IDENTIFICATION</scope>
</reference>
<dbReference type="Gene3D" id="1.20.120.1960">
    <property type="entry name" value="QSOX sulfhydryl oxidase domain"/>
    <property type="match status" value="1"/>
</dbReference>
<evidence type="ECO:0000256" key="10">
    <source>
        <dbReference type="ARBA" id="ARBA00023180"/>
    </source>
</evidence>
<dbReference type="PROSITE" id="PS51352">
    <property type="entry name" value="THIOREDOXIN_2"/>
    <property type="match status" value="1"/>
</dbReference>
<dbReference type="Pfam" id="PF04777">
    <property type="entry name" value="Evr1_Alr"/>
    <property type="match status" value="1"/>
</dbReference>
<dbReference type="Pfam" id="PF18371">
    <property type="entry name" value="FAD_SOX"/>
    <property type="match status" value="1"/>
</dbReference>
<evidence type="ECO:0000256" key="3">
    <source>
        <dbReference type="ARBA" id="ARBA00006041"/>
    </source>
</evidence>
<comment type="function">
    <text evidence="11">Catalyzes the oxidation of sulfhydryl groups in peptide and protein thiols to disulfides with the reduction of oxygen to hydrogen peroxide. Plays a role in disulfide bond formation in a variety of extracellular proteins. In fibroblasts, required for normal incorporation of laminin into the extracellular matrix, and thereby for normal cell-cell adhesion and cell migration.</text>
</comment>
<dbReference type="FunFam" id="3.40.30.10:FF:000080">
    <property type="entry name" value="Sulfhydryl oxidase"/>
    <property type="match status" value="1"/>
</dbReference>
<dbReference type="SUPFAM" id="SSF52833">
    <property type="entry name" value="Thioredoxin-like"/>
    <property type="match status" value="1"/>
</dbReference>
<evidence type="ECO:0000313" key="18">
    <source>
        <dbReference type="Ensembl" id="ENSSPUP00000023341.1"/>
    </source>
</evidence>
<dbReference type="PANTHER" id="PTHR22897:SF6">
    <property type="entry name" value="SULFHYDRYL OXIDASE 1"/>
    <property type="match status" value="1"/>
</dbReference>
<gene>
    <name evidence="18" type="primary">QSOX1</name>
</gene>
<dbReference type="InterPro" id="IPR013766">
    <property type="entry name" value="Thioredoxin_domain"/>
</dbReference>
<feature type="compositionally biased region" description="Basic and acidic residues" evidence="14">
    <location>
        <begin position="589"/>
        <end position="604"/>
    </location>
</feature>
<sequence length="751" mass="85578">MAKRRSCSELLQAALLLAASAFSGAPALSLYSPSDPLTVLQADTLERSIFNSSSAWVVEFYASWCGHCIHFAPTWRALANDIQEWRPALRLGVLDCAEASSQKVCSEFGITGFPTLKFFKAFSRRPDEGIRLFHSDDGIDKLRHSIITSVERHEDVWPPACPPLEPTSLAEVRGFFQANNVTYLALIFEKADSFMGREVILDMLQYENIAVRRVLSSDEEMVKKYDVATFPSAYLLTSNGSCSRIPVHLEERSFYTFFLRRLPDIVRGTSYNLTVIPDTEPRTTPTPWRVADSSKLYMADLESVLHYTLRVEVARFSDLRGERLTALKRYVSVLAKYFPARPSVRNVLRNLNRWLRGVKERDLPYSAVEAVLRNKKEVPNARLMNRTIWVGCQGSQSQFRGYPCSLWLLFHLLTVQATLPKGQNASPLEVLSAMREYVRFFFGCRDCAEHFEGMAAESMDKVKSRDEAVVWLWSRHNRVNARIAGTTSEDPKFPKLQWPPPSMCPACHKKFNGQQVWDEGAVLSFFKAHFSPSNIYLDYIPPEEVRSARRGRNTEEKEGVTDGKQEDGREAEEEGEERTGRPEGGTVESEIRGSERRTSPDLHRPSIVKMNPRTRELEEGIVDLDSFSEQHYRSKALKAAAASKSRRLSKRDTMLQLMADDHHQASDYDAAWERLRRKGLDGQQLLSAMGEEEGGTLRNQWFRILGVGFSRLDVSLCIVLYFLSSMCLLGMYTFFRMHMRYRKGRPGFPTA</sequence>
<dbReference type="Pfam" id="PF18108">
    <property type="entry name" value="QSOX_Trx1"/>
    <property type="match status" value="1"/>
</dbReference>
<organism evidence="18 19">
    <name type="scientific">Sphenodon punctatus</name>
    <name type="common">Tuatara</name>
    <name type="synonym">Hatteria punctata</name>
    <dbReference type="NCBI Taxonomy" id="8508"/>
    <lineage>
        <taxon>Eukaryota</taxon>
        <taxon>Metazoa</taxon>
        <taxon>Chordata</taxon>
        <taxon>Craniata</taxon>
        <taxon>Vertebrata</taxon>
        <taxon>Euteleostomi</taxon>
        <taxon>Lepidosauria</taxon>
        <taxon>Sphenodontia</taxon>
        <taxon>Sphenodontidae</taxon>
        <taxon>Sphenodon</taxon>
    </lineage>
</organism>
<keyword evidence="9" id="KW-1015">Disulfide bond</keyword>
<dbReference type="InterPro" id="IPR036249">
    <property type="entry name" value="Thioredoxin-like_sf"/>
</dbReference>
<dbReference type="PRINTS" id="PR00421">
    <property type="entry name" value="THIOREDOXIN"/>
</dbReference>
<feature type="transmembrane region" description="Helical" evidence="13">
    <location>
        <begin position="718"/>
        <end position="735"/>
    </location>
</feature>
<dbReference type="InterPro" id="IPR042568">
    <property type="entry name" value="QSOX_FAD-bd_sf"/>
</dbReference>
<evidence type="ECO:0000259" key="16">
    <source>
        <dbReference type="PROSITE" id="PS51324"/>
    </source>
</evidence>
<dbReference type="Gene3D" id="3.40.30.10">
    <property type="entry name" value="Glutaredoxin"/>
    <property type="match status" value="2"/>
</dbReference>
<dbReference type="InterPro" id="IPR036774">
    <property type="entry name" value="ERV/ALR_sulphydryl_oxid_sf"/>
</dbReference>
<dbReference type="Ensembl" id="ENSSPUT00000024896.1">
    <property type="protein sequence ID" value="ENSSPUP00000023341.1"/>
    <property type="gene ID" value="ENSSPUG00000017898.1"/>
</dbReference>
<dbReference type="GeneTree" id="ENSGT00940000159504"/>
<dbReference type="AlphaFoldDB" id="A0A8D0HF61"/>
<keyword evidence="13" id="KW-0472">Membrane</keyword>
<dbReference type="GO" id="GO:0000139">
    <property type="term" value="C:Golgi membrane"/>
    <property type="evidence" value="ECO:0007669"/>
    <property type="project" value="Ensembl"/>
</dbReference>
<feature type="domain" description="ERV/ALR sulfhydryl oxidase" evidence="16">
    <location>
        <begin position="395"/>
        <end position="498"/>
    </location>
</feature>
<protein>
    <recommendedName>
        <fullName evidence="13">Sulfhydryl oxidase</fullName>
        <ecNumber evidence="13">1.8.3.2</ecNumber>
    </recommendedName>
</protein>
<evidence type="ECO:0000256" key="2">
    <source>
        <dbReference type="ARBA" id="ARBA00004613"/>
    </source>
</evidence>
<dbReference type="GO" id="GO:0006457">
    <property type="term" value="P:protein folding"/>
    <property type="evidence" value="ECO:0007669"/>
    <property type="project" value="TreeGrafter"/>
</dbReference>
<dbReference type="FunFam" id="1.20.120.1960:FF:000001">
    <property type="entry name" value="Sulfhydryl oxidase"/>
    <property type="match status" value="1"/>
</dbReference>
<dbReference type="PROSITE" id="PS51324">
    <property type="entry name" value="ERV_ALR"/>
    <property type="match status" value="1"/>
</dbReference>
<keyword evidence="19" id="KW-1185">Reference proteome</keyword>
<evidence type="ECO:0000256" key="13">
    <source>
        <dbReference type="RuleBase" id="RU371123"/>
    </source>
</evidence>
<dbReference type="CDD" id="cd02992">
    <property type="entry name" value="PDI_a_QSOX"/>
    <property type="match status" value="1"/>
</dbReference>
<evidence type="ECO:0000256" key="1">
    <source>
        <dbReference type="ARBA" id="ARBA00001974"/>
    </source>
</evidence>
<dbReference type="FunFam" id="1.20.120.310:FF:000001">
    <property type="entry name" value="Sulfhydryl oxidase"/>
    <property type="match status" value="1"/>
</dbReference>
<dbReference type="GO" id="GO:0071949">
    <property type="term" value="F:FAD binding"/>
    <property type="evidence" value="ECO:0007669"/>
    <property type="project" value="Ensembl"/>
</dbReference>
<evidence type="ECO:0000256" key="7">
    <source>
        <dbReference type="ARBA" id="ARBA00022827"/>
    </source>
</evidence>
<keyword evidence="13" id="KW-0812">Transmembrane</keyword>
<evidence type="ECO:0000256" key="5">
    <source>
        <dbReference type="ARBA" id="ARBA00022630"/>
    </source>
</evidence>
<dbReference type="PANTHER" id="PTHR22897">
    <property type="entry name" value="QUIESCIN Q6-RELATED SULFHYDRYL OXIDASE"/>
    <property type="match status" value="1"/>
</dbReference>
<evidence type="ECO:0000256" key="15">
    <source>
        <dbReference type="SAM" id="SignalP"/>
    </source>
</evidence>
<feature type="compositionally biased region" description="Basic and acidic residues" evidence="14">
    <location>
        <begin position="547"/>
        <end position="568"/>
    </location>
</feature>
<dbReference type="InterPro" id="IPR041269">
    <property type="entry name" value="QSOX_Trx1"/>
</dbReference>
<dbReference type="Proteomes" id="UP000694392">
    <property type="component" value="Unplaced"/>
</dbReference>
<proteinExistence type="inferred from homology"/>
<evidence type="ECO:0000256" key="6">
    <source>
        <dbReference type="ARBA" id="ARBA00022729"/>
    </source>
</evidence>
<dbReference type="SUPFAM" id="SSF69000">
    <property type="entry name" value="FAD-dependent thiol oxidase"/>
    <property type="match status" value="1"/>
</dbReference>
<evidence type="ECO:0000259" key="17">
    <source>
        <dbReference type="PROSITE" id="PS51352"/>
    </source>
</evidence>
<dbReference type="GO" id="GO:0003756">
    <property type="term" value="F:protein disulfide isomerase activity"/>
    <property type="evidence" value="ECO:0007669"/>
    <property type="project" value="Ensembl"/>
</dbReference>
<dbReference type="FunFam" id="3.40.30.10:FF:000073">
    <property type="entry name" value="Sulfhydryl oxidase"/>
    <property type="match status" value="1"/>
</dbReference>
<keyword evidence="4" id="KW-0964">Secreted</keyword>
<evidence type="ECO:0000256" key="8">
    <source>
        <dbReference type="ARBA" id="ARBA00023002"/>
    </source>
</evidence>
<feature type="signal peptide" evidence="15">
    <location>
        <begin position="1"/>
        <end position="21"/>
    </location>
</feature>
<feature type="domain" description="Thioredoxin" evidence="17">
    <location>
        <begin position="19"/>
        <end position="152"/>
    </location>
</feature>
<evidence type="ECO:0000313" key="19">
    <source>
        <dbReference type="Proteomes" id="UP000694392"/>
    </source>
</evidence>
<reference evidence="18" key="2">
    <citation type="submission" date="2025-09" db="UniProtKB">
        <authorList>
            <consortium name="Ensembl"/>
        </authorList>
    </citation>
    <scope>IDENTIFICATION</scope>
</reference>
<evidence type="ECO:0000256" key="12">
    <source>
        <dbReference type="ARBA" id="ARBA00048864"/>
    </source>
</evidence>
<dbReference type="GO" id="GO:0085029">
    <property type="term" value="P:extracellular matrix assembly"/>
    <property type="evidence" value="ECO:0007669"/>
    <property type="project" value="Ensembl"/>
</dbReference>
<evidence type="ECO:0000256" key="14">
    <source>
        <dbReference type="SAM" id="MobiDB-lite"/>
    </source>
</evidence>
<keyword evidence="10" id="KW-0325">Glycoprotein</keyword>
<dbReference type="InterPro" id="IPR040986">
    <property type="entry name" value="QSOX_FAD-bd_dom"/>
</dbReference>
<keyword evidence="6 15" id="KW-0732">Signal</keyword>
<feature type="chain" id="PRO_5034991227" description="Sulfhydryl oxidase" evidence="15">
    <location>
        <begin position="22"/>
        <end position="751"/>
    </location>
</feature>